<dbReference type="KEGG" id="pur:AOC03_11825"/>
<protein>
    <submittedName>
        <fullName evidence="1">Uncharacterized protein</fullName>
    </submittedName>
</protein>
<dbReference type="AlphaFoldDB" id="A0A0M4T9C4"/>
<dbReference type="OrthoDB" id="6658735at2"/>
<keyword evidence="2" id="KW-1185">Reference proteome</keyword>
<dbReference type="EMBL" id="CP012678">
    <property type="protein sequence ID" value="ALF60646.1"/>
    <property type="molecule type" value="Genomic_DNA"/>
</dbReference>
<dbReference type="RefSeq" id="WP_062536264.1">
    <property type="nucleotide sequence ID" value="NZ_CP012678.1"/>
</dbReference>
<gene>
    <name evidence="1" type="ORF">AOC03_11825</name>
</gene>
<reference evidence="1 2" key="1">
    <citation type="submission" date="2015-09" db="EMBL/GenBank/DDBJ databases">
        <title>Complete genome of Psychrobacter urativorans R10.10B.</title>
        <authorList>
            <person name="See-Too W.S."/>
            <person name="Chan K.G."/>
        </authorList>
    </citation>
    <scope>NUCLEOTIDE SEQUENCE [LARGE SCALE GENOMIC DNA]</scope>
    <source>
        <strain evidence="1 2">R10.10B</strain>
    </source>
</reference>
<name>A0A0M4T9C4_9GAMM</name>
<accession>A0A0M4T9C4</accession>
<evidence type="ECO:0000313" key="1">
    <source>
        <dbReference type="EMBL" id="ALF60646.1"/>
    </source>
</evidence>
<dbReference type="Proteomes" id="UP000059847">
    <property type="component" value="Chromosome"/>
</dbReference>
<proteinExistence type="predicted"/>
<sequence length="76" mass="8950">MTEEHASTQKHKIIDRFLVKLTQDQPQMYYAPTAEIARSIYMMIKEHTNRLSVEEQALVRHLTIEEIQGLLGFHLK</sequence>
<evidence type="ECO:0000313" key="2">
    <source>
        <dbReference type="Proteomes" id="UP000059847"/>
    </source>
</evidence>
<organism evidence="1 2">
    <name type="scientific">Psychrobacter urativorans</name>
    <dbReference type="NCBI Taxonomy" id="45610"/>
    <lineage>
        <taxon>Bacteria</taxon>
        <taxon>Pseudomonadati</taxon>
        <taxon>Pseudomonadota</taxon>
        <taxon>Gammaproteobacteria</taxon>
        <taxon>Moraxellales</taxon>
        <taxon>Moraxellaceae</taxon>
        <taxon>Psychrobacter</taxon>
    </lineage>
</organism>